<dbReference type="AlphaFoldDB" id="A0A084WDN3"/>
<dbReference type="Proteomes" id="UP000030765">
    <property type="component" value="Unassembled WGS sequence"/>
</dbReference>
<dbReference type="VEuPathDB" id="VectorBase:ASIC016310"/>
<comment type="similarity">
    <text evidence="3">Belongs to the peptidase S1 family. CLIP subfamily.</text>
</comment>
<proteinExistence type="inferred from homology"/>
<evidence type="ECO:0000256" key="3">
    <source>
        <dbReference type="ARBA" id="ARBA00024195"/>
    </source>
</evidence>
<evidence type="ECO:0000256" key="1">
    <source>
        <dbReference type="ARBA" id="ARBA00022536"/>
    </source>
</evidence>
<evidence type="ECO:0000256" key="4">
    <source>
        <dbReference type="PROSITE-ProRule" id="PRU00461"/>
    </source>
</evidence>
<dbReference type="GO" id="GO:0017147">
    <property type="term" value="F:Wnt-protein binding"/>
    <property type="evidence" value="ECO:0007669"/>
    <property type="project" value="TreeGrafter"/>
</dbReference>
<sequence length="229" mass="25777">MFCAGGTPGASACKGDSGGGLFFKISNTWYIRGIVTFIPTLDVNGEDQCDNSKYVVFTDVAEFRTWLSQFISLEAFVDNTVNKDTICNAANRFDHRYLFVGHESGISRVTMNGVQISTVISNSGVRGLDCDCVEGRIYWINLADKQILSTNYDGSDQSHFIASANLPADLTVDWISRRLFWVDVKEKTVENRMFQSRWNRSPNTDRLELEIHTTNRLTQPLESSATSMW</sequence>
<dbReference type="Pfam" id="PF00089">
    <property type="entry name" value="Trypsin"/>
    <property type="match status" value="1"/>
</dbReference>
<evidence type="ECO:0000313" key="8">
    <source>
        <dbReference type="Proteomes" id="UP000030765"/>
    </source>
</evidence>
<organism evidence="6">
    <name type="scientific">Anopheles sinensis</name>
    <name type="common">Mosquito</name>
    <dbReference type="NCBI Taxonomy" id="74873"/>
    <lineage>
        <taxon>Eukaryota</taxon>
        <taxon>Metazoa</taxon>
        <taxon>Ecdysozoa</taxon>
        <taxon>Arthropoda</taxon>
        <taxon>Hexapoda</taxon>
        <taxon>Insecta</taxon>
        <taxon>Pterygota</taxon>
        <taxon>Neoptera</taxon>
        <taxon>Endopterygota</taxon>
        <taxon>Diptera</taxon>
        <taxon>Nematocera</taxon>
        <taxon>Culicoidea</taxon>
        <taxon>Culicidae</taxon>
        <taxon>Anophelinae</taxon>
        <taxon>Anopheles</taxon>
    </lineage>
</organism>
<dbReference type="PROSITE" id="PS51120">
    <property type="entry name" value="LDLRB"/>
    <property type="match status" value="1"/>
</dbReference>
<dbReference type="Gene3D" id="2.40.10.10">
    <property type="entry name" value="Trypsin-like serine proteases"/>
    <property type="match status" value="1"/>
</dbReference>
<evidence type="ECO:0000313" key="7">
    <source>
        <dbReference type="EnsemblMetazoa" id="ASIC016310-PA"/>
    </source>
</evidence>
<gene>
    <name evidence="6" type="ORF">ZHAS_00016310</name>
</gene>
<dbReference type="EnsemblMetazoa" id="ASIC016310-RA">
    <property type="protein sequence ID" value="ASIC016310-PA"/>
    <property type="gene ID" value="ASIC016310"/>
</dbReference>
<evidence type="ECO:0000313" key="6">
    <source>
        <dbReference type="EMBL" id="KFB48327.1"/>
    </source>
</evidence>
<protein>
    <submittedName>
        <fullName evidence="7">Peptidase S1 domain-containing protein</fullName>
    </submittedName>
</protein>
<keyword evidence="1" id="KW-0245">EGF-like domain</keyword>
<dbReference type="GO" id="GO:0006508">
    <property type="term" value="P:proteolysis"/>
    <property type="evidence" value="ECO:0007669"/>
    <property type="project" value="InterPro"/>
</dbReference>
<dbReference type="InterPro" id="IPR000033">
    <property type="entry name" value="LDLR_classB_rpt"/>
</dbReference>
<accession>A0A084WDN3</accession>
<dbReference type="SUPFAM" id="SSF63825">
    <property type="entry name" value="YWTD domain"/>
    <property type="match status" value="1"/>
</dbReference>
<dbReference type="InterPro" id="IPR001254">
    <property type="entry name" value="Trypsin_dom"/>
</dbReference>
<reference evidence="6 8" key="1">
    <citation type="journal article" date="2014" name="BMC Genomics">
        <title>Genome sequence of Anopheles sinensis provides insight into genetics basis of mosquito competence for malaria parasites.</title>
        <authorList>
            <person name="Zhou D."/>
            <person name="Zhang D."/>
            <person name="Ding G."/>
            <person name="Shi L."/>
            <person name="Hou Q."/>
            <person name="Ye Y."/>
            <person name="Xu Y."/>
            <person name="Zhou H."/>
            <person name="Xiong C."/>
            <person name="Li S."/>
            <person name="Yu J."/>
            <person name="Hong S."/>
            <person name="Yu X."/>
            <person name="Zou P."/>
            <person name="Chen C."/>
            <person name="Chang X."/>
            <person name="Wang W."/>
            <person name="Lv Y."/>
            <person name="Sun Y."/>
            <person name="Ma L."/>
            <person name="Shen B."/>
            <person name="Zhu C."/>
        </authorList>
    </citation>
    <scope>NUCLEOTIDE SEQUENCE [LARGE SCALE GENOMIC DNA]</scope>
</reference>
<dbReference type="GO" id="GO:0005886">
    <property type="term" value="C:plasma membrane"/>
    <property type="evidence" value="ECO:0007669"/>
    <property type="project" value="TreeGrafter"/>
</dbReference>
<dbReference type="SMART" id="SM00135">
    <property type="entry name" value="LY"/>
    <property type="match status" value="2"/>
</dbReference>
<dbReference type="InterPro" id="IPR009003">
    <property type="entry name" value="Peptidase_S1_PA"/>
</dbReference>
<dbReference type="InterPro" id="IPR011042">
    <property type="entry name" value="6-blade_b-propeller_TolB-like"/>
</dbReference>
<dbReference type="SUPFAM" id="SSF50494">
    <property type="entry name" value="Trypsin-like serine proteases"/>
    <property type="match status" value="1"/>
</dbReference>
<name>A0A084WDN3_ANOSI</name>
<dbReference type="Gene3D" id="2.120.10.30">
    <property type="entry name" value="TolB, C-terminal domain"/>
    <property type="match status" value="1"/>
</dbReference>
<feature type="domain" description="Peptidase S1" evidence="5">
    <location>
        <begin position="1"/>
        <end position="67"/>
    </location>
</feature>
<dbReference type="OrthoDB" id="6147874at2759"/>
<dbReference type="GO" id="GO:0060070">
    <property type="term" value="P:canonical Wnt signaling pathway"/>
    <property type="evidence" value="ECO:0007669"/>
    <property type="project" value="TreeGrafter"/>
</dbReference>
<keyword evidence="8" id="KW-1185">Reference proteome</keyword>
<keyword evidence="2" id="KW-0677">Repeat</keyword>
<dbReference type="STRING" id="74873.A0A084WDN3"/>
<dbReference type="EMBL" id="KE525339">
    <property type="protein sequence ID" value="KFB48327.1"/>
    <property type="molecule type" value="Genomic_DNA"/>
</dbReference>
<dbReference type="PANTHER" id="PTHR46513">
    <property type="entry name" value="VITELLOGENIN RECEPTOR-LIKE PROTEIN-RELATED-RELATED"/>
    <property type="match status" value="1"/>
</dbReference>
<feature type="repeat" description="LDL-receptor class B" evidence="4">
    <location>
        <begin position="135"/>
        <end position="176"/>
    </location>
</feature>
<dbReference type="EMBL" id="ATLV01023045">
    <property type="status" value="NOT_ANNOTATED_CDS"/>
    <property type="molecule type" value="Genomic_DNA"/>
</dbReference>
<dbReference type="InterPro" id="IPR043504">
    <property type="entry name" value="Peptidase_S1_PA_chymotrypsin"/>
</dbReference>
<dbReference type="PANTHER" id="PTHR46513:SF13">
    <property type="entry name" value="EGF-LIKE DOMAIN-CONTAINING PROTEIN"/>
    <property type="match status" value="1"/>
</dbReference>
<evidence type="ECO:0000256" key="2">
    <source>
        <dbReference type="ARBA" id="ARBA00022737"/>
    </source>
</evidence>
<reference evidence="7" key="2">
    <citation type="submission" date="2020-05" db="UniProtKB">
        <authorList>
            <consortium name="EnsemblMetazoa"/>
        </authorList>
    </citation>
    <scope>IDENTIFICATION</scope>
</reference>
<dbReference type="GO" id="GO:0004252">
    <property type="term" value="F:serine-type endopeptidase activity"/>
    <property type="evidence" value="ECO:0007669"/>
    <property type="project" value="InterPro"/>
</dbReference>
<dbReference type="InterPro" id="IPR050778">
    <property type="entry name" value="Cueball_EGF_LRP_Nidogen"/>
</dbReference>
<dbReference type="GO" id="GO:0042813">
    <property type="term" value="F:Wnt receptor activity"/>
    <property type="evidence" value="ECO:0007669"/>
    <property type="project" value="TreeGrafter"/>
</dbReference>
<evidence type="ECO:0000259" key="5">
    <source>
        <dbReference type="Pfam" id="PF00089"/>
    </source>
</evidence>